<accession>A0A9X1UR11</accession>
<organism evidence="1 2">
    <name type="scientific">Moraxella tetraodonis</name>
    <dbReference type="NCBI Taxonomy" id="2767221"/>
    <lineage>
        <taxon>Bacteria</taxon>
        <taxon>Pseudomonadati</taxon>
        <taxon>Pseudomonadota</taxon>
        <taxon>Gammaproteobacteria</taxon>
        <taxon>Moraxellales</taxon>
        <taxon>Moraxellaceae</taxon>
        <taxon>Moraxella</taxon>
    </lineage>
</organism>
<dbReference type="Proteomes" id="UP001139238">
    <property type="component" value="Unassembled WGS sequence"/>
</dbReference>
<dbReference type="EMBL" id="JACSYB010000001">
    <property type="protein sequence ID" value="MCG8147445.1"/>
    <property type="molecule type" value="Genomic_DNA"/>
</dbReference>
<name>A0A9X1UR11_9GAMM</name>
<gene>
    <name evidence="1" type="ORF">H9W84_04815</name>
</gene>
<protein>
    <submittedName>
        <fullName evidence="1">Uncharacterized protein</fullName>
    </submittedName>
</protein>
<reference evidence="1" key="1">
    <citation type="submission" date="2021-08" db="EMBL/GenBank/DDBJ databases">
        <title>Complete genome sequence of Moraxella sp strain PS-22.</title>
        <authorList>
            <person name="Das S.K."/>
        </authorList>
    </citation>
    <scope>NUCLEOTIDE SEQUENCE</scope>
    <source>
        <strain evidence="1">PS-22</strain>
    </source>
</reference>
<comment type="caution">
    <text evidence="1">The sequence shown here is derived from an EMBL/GenBank/DDBJ whole genome shotgun (WGS) entry which is preliminary data.</text>
</comment>
<dbReference type="AlphaFoldDB" id="A0A9X1UR11"/>
<evidence type="ECO:0000313" key="1">
    <source>
        <dbReference type="EMBL" id="MCG8147445.1"/>
    </source>
</evidence>
<dbReference type="RefSeq" id="WP_239742024.1">
    <property type="nucleotide sequence ID" value="NZ_JACSYB010000001.1"/>
</dbReference>
<proteinExistence type="predicted"/>
<keyword evidence="2" id="KW-1185">Reference proteome</keyword>
<evidence type="ECO:0000313" key="2">
    <source>
        <dbReference type="Proteomes" id="UP001139238"/>
    </source>
</evidence>
<sequence length="269" mass="31808">MANWYRKFILLFKSEKRLGANQIIDHYAGQNIEAMKSRVIDSDSCSIIDTIIQAHPHLLDDTQVDEPINPLVDYEPRRIRNLYTHLTTLQHEFIGQSELSFYHAILIVLLRRRFQPEKTFQTFTHLWQTQTDYLMDNLSLRWIASACDTFIDFDPKPTRKAMLLNIITLINTVKVYETQQYLCRSSASLDEEKCAILYAHHKPLYAGLTYFRLGKDDTLKHMRERYQRFYAEDPFSTTLLLKAFARLHDQPSAFTTLKQLHKDEKSAWW</sequence>